<accession>A0A9X3J7T2</accession>
<proteinExistence type="predicted"/>
<evidence type="ECO:0000313" key="2">
    <source>
        <dbReference type="Proteomes" id="UP001145087"/>
    </source>
</evidence>
<reference evidence="1" key="1">
    <citation type="submission" date="2022-11" db="EMBL/GenBank/DDBJ databases">
        <title>Marilongibacter aestuarii gen. nov., sp. nov., isolated from tidal flat sediment.</title>
        <authorList>
            <person name="Jiayan W."/>
        </authorList>
    </citation>
    <scope>NUCLEOTIDE SEQUENCE</scope>
    <source>
        <strain evidence="1">Z1-6</strain>
    </source>
</reference>
<protein>
    <submittedName>
        <fullName evidence="1">Uncharacterized protein</fullName>
    </submittedName>
</protein>
<dbReference type="Proteomes" id="UP001145087">
    <property type="component" value="Unassembled WGS sequence"/>
</dbReference>
<dbReference type="EMBL" id="JAPOHD010000048">
    <property type="protein sequence ID" value="MCY1722322.1"/>
    <property type="molecule type" value="Genomic_DNA"/>
</dbReference>
<evidence type="ECO:0000313" key="1">
    <source>
        <dbReference type="EMBL" id="MCY1722322.1"/>
    </source>
</evidence>
<organism evidence="1 2">
    <name type="scientific">Draconibacterium aestuarii</name>
    <dbReference type="NCBI Taxonomy" id="2998507"/>
    <lineage>
        <taxon>Bacteria</taxon>
        <taxon>Pseudomonadati</taxon>
        <taxon>Bacteroidota</taxon>
        <taxon>Bacteroidia</taxon>
        <taxon>Marinilabiliales</taxon>
        <taxon>Prolixibacteraceae</taxon>
        <taxon>Draconibacterium</taxon>
    </lineage>
</organism>
<dbReference type="RefSeq" id="WP_343334648.1">
    <property type="nucleotide sequence ID" value="NZ_JAPOHD010000048.1"/>
</dbReference>
<name>A0A9X3J7T2_9BACT</name>
<keyword evidence="2" id="KW-1185">Reference proteome</keyword>
<comment type="caution">
    <text evidence="1">The sequence shown here is derived from an EMBL/GenBank/DDBJ whole genome shotgun (WGS) entry which is preliminary data.</text>
</comment>
<sequence length="174" mass="19818">MESKGCIWKSNKINDTLWAKPVFVDSLDLSSRNGVSDWSITADLTLFYVQNGDIRTARIQNDGIVRGEKITGLKDFKTRHVGVSPGGDYLICDGFIEGINNAWVDNFISFRKAENSWTYPVHLDSTINTKTAGNYFPRISPNGEVFFFSRQDSTNRSDIYWISTKVLEKYKNEL</sequence>
<gene>
    <name evidence="1" type="ORF">OU798_18355</name>
</gene>
<dbReference type="AlphaFoldDB" id="A0A9X3J7T2"/>